<sequence length="75" mass="8079">MTTPTPTPDLTRARTLFGLLAKAVELRNGDAVVLILSLLQDEIGRDAVNSLMQQLIDIGLHRIAQQRTPNSSGGV</sequence>
<reference evidence="1 2" key="1">
    <citation type="submission" date="2024-09" db="EMBL/GenBank/DDBJ databases">
        <authorList>
            <person name="Sun Q."/>
            <person name="Mori K."/>
        </authorList>
    </citation>
    <scope>NUCLEOTIDE SEQUENCE [LARGE SCALE GENOMIC DNA]</scope>
    <source>
        <strain evidence="1 2">JCM 3307</strain>
    </source>
</reference>
<dbReference type="Proteomes" id="UP001589608">
    <property type="component" value="Unassembled WGS sequence"/>
</dbReference>
<protein>
    <submittedName>
        <fullName evidence="1">Uncharacterized protein</fullName>
    </submittedName>
</protein>
<proteinExistence type="predicted"/>
<evidence type="ECO:0000313" key="2">
    <source>
        <dbReference type="Proteomes" id="UP001589608"/>
    </source>
</evidence>
<dbReference type="EMBL" id="JBHMCA010000059">
    <property type="protein sequence ID" value="MFB9448703.1"/>
    <property type="molecule type" value="Genomic_DNA"/>
</dbReference>
<accession>A0ABV5MIK3</accession>
<keyword evidence="2" id="KW-1185">Reference proteome</keyword>
<evidence type="ECO:0000313" key="1">
    <source>
        <dbReference type="EMBL" id="MFB9448703.1"/>
    </source>
</evidence>
<gene>
    <name evidence="1" type="ORF">ACFFTR_36930</name>
</gene>
<name>A0ABV5MIK3_9ACTN</name>
<dbReference type="RefSeq" id="WP_223097343.1">
    <property type="nucleotide sequence ID" value="NZ_CP061913.1"/>
</dbReference>
<comment type="caution">
    <text evidence="1">The sequence shown here is derived from an EMBL/GenBank/DDBJ whole genome shotgun (WGS) entry which is preliminary data.</text>
</comment>
<organism evidence="1 2">
    <name type="scientific">Dactylosporangium vinaceum</name>
    <dbReference type="NCBI Taxonomy" id="53362"/>
    <lineage>
        <taxon>Bacteria</taxon>
        <taxon>Bacillati</taxon>
        <taxon>Actinomycetota</taxon>
        <taxon>Actinomycetes</taxon>
        <taxon>Micromonosporales</taxon>
        <taxon>Micromonosporaceae</taxon>
        <taxon>Dactylosporangium</taxon>
    </lineage>
</organism>